<dbReference type="AlphaFoldDB" id="A0A9Q3HY22"/>
<evidence type="ECO:0000313" key="1">
    <source>
        <dbReference type="EMBL" id="MBW0520377.1"/>
    </source>
</evidence>
<gene>
    <name evidence="1" type="ORF">O181_060092</name>
</gene>
<name>A0A9Q3HY22_9BASI</name>
<protein>
    <submittedName>
        <fullName evidence="1">Uncharacterized protein</fullName>
    </submittedName>
</protein>
<proteinExistence type="predicted"/>
<dbReference type="EMBL" id="AVOT02028028">
    <property type="protein sequence ID" value="MBW0520377.1"/>
    <property type="molecule type" value="Genomic_DNA"/>
</dbReference>
<evidence type="ECO:0000313" key="2">
    <source>
        <dbReference type="Proteomes" id="UP000765509"/>
    </source>
</evidence>
<reference evidence="1" key="1">
    <citation type="submission" date="2021-03" db="EMBL/GenBank/DDBJ databases">
        <title>Draft genome sequence of rust myrtle Austropuccinia psidii MF-1, a brazilian biotype.</title>
        <authorList>
            <person name="Quecine M.C."/>
            <person name="Pachon D.M.R."/>
            <person name="Bonatelli M.L."/>
            <person name="Correr F.H."/>
            <person name="Franceschini L.M."/>
            <person name="Leite T.F."/>
            <person name="Margarido G.R.A."/>
            <person name="Almeida C.A."/>
            <person name="Ferrarezi J.A."/>
            <person name="Labate C.A."/>
        </authorList>
    </citation>
    <scope>NUCLEOTIDE SEQUENCE</scope>
    <source>
        <strain evidence="1">MF-1</strain>
    </source>
</reference>
<comment type="caution">
    <text evidence="1">The sequence shown here is derived from an EMBL/GenBank/DDBJ whole genome shotgun (WGS) entry which is preliminary data.</text>
</comment>
<dbReference type="OrthoDB" id="418757at2759"/>
<accession>A0A9Q3HY22</accession>
<keyword evidence="2" id="KW-1185">Reference proteome</keyword>
<dbReference type="Proteomes" id="UP000765509">
    <property type="component" value="Unassembled WGS sequence"/>
</dbReference>
<sequence>MNNANIGTCNIITNSLGSSTFTEIIVGDEEMENAYLLWRKMTNCFASSSFKSQARIYSRFLKITYNGNLQSFITELRKSLNEIRTVEIEFGSKKLTFSILTKIPDNSNSLIEKVTLNTKP</sequence>
<organism evidence="1 2">
    <name type="scientific">Austropuccinia psidii MF-1</name>
    <dbReference type="NCBI Taxonomy" id="1389203"/>
    <lineage>
        <taxon>Eukaryota</taxon>
        <taxon>Fungi</taxon>
        <taxon>Dikarya</taxon>
        <taxon>Basidiomycota</taxon>
        <taxon>Pucciniomycotina</taxon>
        <taxon>Pucciniomycetes</taxon>
        <taxon>Pucciniales</taxon>
        <taxon>Sphaerophragmiaceae</taxon>
        <taxon>Austropuccinia</taxon>
    </lineage>
</organism>